<feature type="domain" description="FAS1" evidence="15">
    <location>
        <begin position="975"/>
        <end position="1103"/>
    </location>
</feature>
<dbReference type="PANTHER" id="PTHR24038:SF8">
    <property type="entry name" value="STABILIN-1"/>
    <property type="match status" value="1"/>
</dbReference>
<dbReference type="PROSITE" id="PS01186">
    <property type="entry name" value="EGF_2"/>
    <property type="match status" value="8"/>
</dbReference>
<keyword evidence="6 9" id="KW-1015">Disulfide bond</keyword>
<feature type="domain" description="EGF-like" evidence="14">
    <location>
        <begin position="660"/>
        <end position="700"/>
    </location>
</feature>
<dbReference type="Pfam" id="PF12947">
    <property type="entry name" value="EGF_3"/>
    <property type="match status" value="7"/>
</dbReference>
<feature type="domain" description="FAS1" evidence="15">
    <location>
        <begin position="1566"/>
        <end position="1641"/>
    </location>
</feature>
<dbReference type="FunCoup" id="A0A672IJK3">
    <property type="interactions" value="706"/>
</dbReference>
<evidence type="ECO:0000256" key="4">
    <source>
        <dbReference type="ARBA" id="ARBA00022989"/>
    </source>
</evidence>
<feature type="domain" description="FAS1" evidence="15">
    <location>
        <begin position="2069"/>
        <end position="2203"/>
    </location>
</feature>
<comment type="caution">
    <text evidence="9">Lacks conserved residue(s) required for the propagation of feature annotation.</text>
</comment>
<feature type="transmembrane region" description="Helical" evidence="12">
    <location>
        <begin position="632"/>
        <end position="649"/>
    </location>
</feature>
<dbReference type="FunFam" id="3.10.100.10:FF:000001">
    <property type="entry name" value="Hyaluronan proteoglycan link protein 1"/>
    <property type="match status" value="1"/>
</dbReference>
<dbReference type="InterPro" id="IPR000538">
    <property type="entry name" value="Link_dom"/>
</dbReference>
<dbReference type="SUPFAM" id="SSF56436">
    <property type="entry name" value="C-type lectin-like"/>
    <property type="match status" value="1"/>
</dbReference>
<dbReference type="OMA" id="RCASHGH"/>
<dbReference type="Gene3D" id="2.170.300.10">
    <property type="entry name" value="Tie2 ligand-binding domain superfamily"/>
    <property type="match status" value="1"/>
</dbReference>
<feature type="disulfide bond" evidence="9">
    <location>
        <begin position="690"/>
        <end position="699"/>
    </location>
</feature>
<dbReference type="InterPro" id="IPR056806">
    <property type="entry name" value="EGF_STAB1-2"/>
</dbReference>
<dbReference type="PROSITE" id="PS01241">
    <property type="entry name" value="LINK_1"/>
    <property type="match status" value="1"/>
</dbReference>
<feature type="domain" description="Link" evidence="16">
    <location>
        <begin position="1956"/>
        <end position="2049"/>
    </location>
</feature>
<dbReference type="PROSITE" id="PS00022">
    <property type="entry name" value="EGF_1"/>
    <property type="match status" value="6"/>
</dbReference>
<feature type="domain" description="FAS1" evidence="15">
    <location>
        <begin position="1426"/>
        <end position="1550"/>
    </location>
</feature>
<evidence type="ECO:0000256" key="13">
    <source>
        <dbReference type="SAM" id="SignalP"/>
    </source>
</evidence>
<dbReference type="Proteomes" id="UP000472267">
    <property type="component" value="Chromosome 5"/>
</dbReference>
<dbReference type="GO" id="GO:0007155">
    <property type="term" value="P:cell adhesion"/>
    <property type="evidence" value="ECO:0007669"/>
    <property type="project" value="InterPro"/>
</dbReference>
<dbReference type="Gene3D" id="3.10.100.10">
    <property type="entry name" value="Mannose-Binding Protein A, subunit A"/>
    <property type="match status" value="1"/>
</dbReference>
<keyword evidence="4 12" id="KW-1133">Transmembrane helix</keyword>
<reference evidence="17" key="2">
    <citation type="submission" date="2025-08" db="UniProtKB">
        <authorList>
            <consortium name="Ensembl"/>
        </authorList>
    </citation>
    <scope>IDENTIFICATION</scope>
</reference>
<feature type="signal peptide" evidence="13">
    <location>
        <begin position="1"/>
        <end position="15"/>
    </location>
</feature>
<evidence type="ECO:0000256" key="10">
    <source>
        <dbReference type="PROSITE-ProRule" id="PRU00323"/>
    </source>
</evidence>
<evidence type="ECO:0000256" key="6">
    <source>
        <dbReference type="ARBA" id="ARBA00023157"/>
    </source>
</evidence>
<feature type="domain" description="EGF-like" evidence="14">
    <location>
        <begin position="145"/>
        <end position="182"/>
    </location>
</feature>
<evidence type="ECO:0000259" key="15">
    <source>
        <dbReference type="PROSITE" id="PS50213"/>
    </source>
</evidence>
<dbReference type="InterPro" id="IPR036378">
    <property type="entry name" value="FAS1_dom_sf"/>
</dbReference>
<dbReference type="InterPro" id="IPR000782">
    <property type="entry name" value="FAS1_domain"/>
</dbReference>
<feature type="domain" description="EGF-like" evidence="14">
    <location>
        <begin position="1770"/>
        <end position="1807"/>
    </location>
</feature>
<keyword evidence="13" id="KW-0732">Signal</keyword>
<feature type="region of interest" description="Disordered" evidence="11">
    <location>
        <begin position="2295"/>
        <end position="2315"/>
    </location>
</feature>
<feature type="disulfide bond" evidence="10">
    <location>
        <begin position="1978"/>
        <end position="2047"/>
    </location>
</feature>
<dbReference type="Ensembl" id="ENSSFAT00005042794.1">
    <property type="protein sequence ID" value="ENSSFAP00005041282.1"/>
    <property type="gene ID" value="ENSSFAG00005020525.1"/>
</dbReference>
<evidence type="ECO:0000256" key="12">
    <source>
        <dbReference type="SAM" id="Phobius"/>
    </source>
</evidence>
<dbReference type="PROSITE" id="PS50026">
    <property type="entry name" value="EGF_3"/>
    <property type="match status" value="10"/>
</dbReference>
<gene>
    <name evidence="17" type="primary">LOC115388169</name>
</gene>
<evidence type="ECO:0000256" key="9">
    <source>
        <dbReference type="PROSITE-ProRule" id="PRU00076"/>
    </source>
</evidence>
<feature type="domain" description="EGF-like" evidence="14">
    <location>
        <begin position="1306"/>
        <end position="1347"/>
    </location>
</feature>
<keyword evidence="8" id="KW-0424">Laminin EGF-like domain</keyword>
<evidence type="ECO:0000259" key="14">
    <source>
        <dbReference type="PROSITE" id="PS50026"/>
    </source>
</evidence>
<dbReference type="InterPro" id="IPR024731">
    <property type="entry name" value="NELL2-like_EGF"/>
</dbReference>
<evidence type="ECO:0000256" key="8">
    <source>
        <dbReference type="ARBA" id="ARBA00023292"/>
    </source>
</evidence>
<feature type="disulfide bond" evidence="10">
    <location>
        <begin position="2002"/>
        <end position="2023"/>
    </location>
</feature>
<feature type="domain" description="EGF-like" evidence="14">
    <location>
        <begin position="879"/>
        <end position="920"/>
    </location>
</feature>
<dbReference type="Gene3D" id="2.30.180.10">
    <property type="entry name" value="FAS1 domain"/>
    <property type="match status" value="6"/>
</dbReference>
<evidence type="ECO:0000259" key="16">
    <source>
        <dbReference type="PROSITE" id="PS50963"/>
    </source>
</evidence>
<reference evidence="17" key="1">
    <citation type="submission" date="2019-06" db="EMBL/GenBank/DDBJ databases">
        <authorList>
            <consortium name="Wellcome Sanger Institute Data Sharing"/>
        </authorList>
    </citation>
    <scope>NUCLEOTIDE SEQUENCE [LARGE SCALE GENOMIC DNA]</scope>
</reference>
<feature type="domain" description="EGF-like" evidence="14">
    <location>
        <begin position="217"/>
        <end position="255"/>
    </location>
</feature>
<evidence type="ECO:0000313" key="18">
    <source>
        <dbReference type="Proteomes" id="UP000472267"/>
    </source>
</evidence>
<dbReference type="InterPro" id="IPR016187">
    <property type="entry name" value="CTDL_fold"/>
</dbReference>
<dbReference type="GO" id="GO:0005540">
    <property type="term" value="F:hyaluronic acid binding"/>
    <property type="evidence" value="ECO:0007669"/>
    <property type="project" value="InterPro"/>
</dbReference>
<keyword evidence="18" id="KW-1185">Reference proteome</keyword>
<feature type="chain" id="PRO_5025584768" evidence="13">
    <location>
        <begin position="16"/>
        <end position="2315"/>
    </location>
</feature>
<dbReference type="FunFam" id="2.10.25.10:FF:000040">
    <property type="entry name" value="Stabilin 2"/>
    <property type="match status" value="3"/>
</dbReference>
<dbReference type="PROSITE" id="PS50963">
    <property type="entry name" value="LINK_2"/>
    <property type="match status" value="1"/>
</dbReference>
<dbReference type="Pfam" id="PF24887">
    <property type="entry name" value="EGF_STAB1-2"/>
    <property type="match status" value="2"/>
</dbReference>
<reference evidence="17" key="3">
    <citation type="submission" date="2025-09" db="UniProtKB">
        <authorList>
            <consortium name="Ensembl"/>
        </authorList>
    </citation>
    <scope>IDENTIFICATION</scope>
</reference>
<feature type="transmembrane region" description="Helical" evidence="12">
    <location>
        <begin position="474"/>
        <end position="492"/>
    </location>
</feature>
<dbReference type="PROSITE" id="PS50213">
    <property type="entry name" value="FAS1"/>
    <property type="match status" value="4"/>
</dbReference>
<feature type="disulfide bond" evidence="9">
    <location>
        <begin position="1797"/>
        <end position="1806"/>
    </location>
</feature>
<name>A0A672IJK3_SALFA</name>
<dbReference type="GO" id="GO:0016020">
    <property type="term" value="C:membrane"/>
    <property type="evidence" value="ECO:0007669"/>
    <property type="project" value="UniProtKB-SubCell"/>
</dbReference>
<dbReference type="Pfam" id="PF00193">
    <property type="entry name" value="Xlink"/>
    <property type="match status" value="1"/>
</dbReference>
<dbReference type="SUPFAM" id="SSF57196">
    <property type="entry name" value="EGF/Laminin"/>
    <property type="match status" value="2"/>
</dbReference>
<evidence type="ECO:0000256" key="2">
    <source>
        <dbReference type="ARBA" id="ARBA00022536"/>
    </source>
</evidence>
<dbReference type="PANTHER" id="PTHR24038">
    <property type="entry name" value="STABILIN"/>
    <property type="match status" value="1"/>
</dbReference>
<dbReference type="SMART" id="SM00554">
    <property type="entry name" value="FAS1"/>
    <property type="match status" value="5"/>
</dbReference>
<dbReference type="SMART" id="SM00445">
    <property type="entry name" value="LINK"/>
    <property type="match status" value="1"/>
</dbReference>
<dbReference type="Gene3D" id="2.10.25.10">
    <property type="entry name" value="Laminin"/>
    <property type="match status" value="6"/>
</dbReference>
<feature type="domain" description="EGF-like" evidence="14">
    <location>
        <begin position="1847"/>
        <end position="1885"/>
    </location>
</feature>
<dbReference type="InParanoid" id="A0A672IJK3"/>
<organism evidence="17 18">
    <name type="scientific">Salarias fasciatus</name>
    <name type="common">Jewelled blenny</name>
    <name type="synonym">Blennius fasciatus</name>
    <dbReference type="NCBI Taxonomy" id="181472"/>
    <lineage>
        <taxon>Eukaryota</taxon>
        <taxon>Metazoa</taxon>
        <taxon>Chordata</taxon>
        <taxon>Craniata</taxon>
        <taxon>Vertebrata</taxon>
        <taxon>Euteleostomi</taxon>
        <taxon>Actinopterygii</taxon>
        <taxon>Neopterygii</taxon>
        <taxon>Teleostei</taxon>
        <taxon>Neoteleostei</taxon>
        <taxon>Acanthomorphata</taxon>
        <taxon>Ovalentaria</taxon>
        <taxon>Blenniimorphae</taxon>
        <taxon>Blenniiformes</taxon>
        <taxon>Blennioidei</taxon>
        <taxon>Blenniidae</taxon>
        <taxon>Salariinae</taxon>
        <taxon>Salarias</taxon>
    </lineage>
</organism>
<evidence type="ECO:0000313" key="17">
    <source>
        <dbReference type="Ensembl" id="ENSSFAP00005041282.1"/>
    </source>
</evidence>
<proteinExistence type="predicted"/>
<evidence type="ECO:0000256" key="3">
    <source>
        <dbReference type="ARBA" id="ARBA00022692"/>
    </source>
</evidence>
<evidence type="ECO:0000256" key="5">
    <source>
        <dbReference type="ARBA" id="ARBA00023136"/>
    </source>
</evidence>
<sequence length="2315" mass="252530">MLLLLLLICLQTSLQQDLPAGRCDTLKQKNVYTTCTSWAAFAISHCPPGFSKVKGSAGYCTYVVKIGGKEHKMSGLRPHCRKSYMYPMCCPQHWGPLCLPCPSWSGKTCNFRGTCEDGDQNNGTCVCEENFSGFSCHECKNPNSYGENCDKECDCVHGVCNKGPDGDGQCLCQPPYTGKRCDQVSSRCSSCTQYSYCKGEGDDAYCECLPGYRKLSRNTFCSQKDCDVNAQCSSQGSKVVCTCKPDYEGDGKVCVPRNPCSENNGGCPVNSTVCVLDGPNKSICKCMFGMSPIGGDPKSGCRLVSACFSDTCHPTATCQTGVDGQPRCVCGESQIGDDYRCYDNLMDRLLQLELSGDHRDNMTLAVSLFGKKIKNTNLKILSWWPVLYHSPTLCLQGVNLEVLCKNHIILGQRRYADLTGKAYQMYGGGRLRTKELQKFILLGNPSRVYTVIQKDLPAANGVIHIIDKVIIDRFSDNLFIFFFFYFLVSCILSKDGRYNRFLSLVDVSILALFSGQCNQEFTTPLTADELSALPQIQTMANQKVVVNVSANGEILLGEKGVRLVTKDIVASNGIIHMIDGLLYPPSILPILPHRCDIVQNKITMGPCVHCSYLHETRCPNGAVEMVMYLNDMIFYSILFYSILFYSILLKECCKGFYGPDCKPCIGGFKHPCYDKGTCFDGISGNGSCSCQEGLKGIACHLCVDPAKHGDNCDEDCHCVHGVCDSRPSSGGVCRNGSCFEGYSGPNCDKMAMPCNSDGMMEHCHIHAYCTHNGLNNICACRDGYEGDGHSCTPINLCLKSSRGGCDTNAECTYVGPGNVSCVCAEGWTGDGQVCVEINNCQLESRGGCSPNANCNHIGPGQSECVCKIGYMGDGIICDFIDPCSISNGGCHVTATCAQTEGGAHTCTCPEGLAGDGQTCYGTILEVNTHQYTPQRSQRCASVTLKERKKQNKGKFIFSVCGQILMVPQSDLPPDPPTLMAFLNTSSNFTLFREYAQLYNLSGYLGQFTFTLLLPTDEAIRQDLQRTNSSKLDGDVVKYHVLRHGVIFPDTVSDGTLKSTVLGSSYQVQFHRNHSNQTFVNDVLLDGSFIDTQNGVLIVLNQVLKVRQNRCDKPVTLRKRGRCTDCEGKPQCYYGYKPVRPEFPVNMQSNCKFRKRAGGRRKTVSGCIMDCILATKDHSCCPGYYGHECFKCPGEVGSWCSNHGECQDGHLGNGECRCYEGFHGTACEDCEPGRYGVNCSSKCVCTHGKCDDGLAGSGKCMCYKGWKGSTCSIEFSLCCSCITGPNGQAAVCLCAAGYEGNGTYCKELDLCSRSNGGCSELATCMKVSAGERTCSCKAGYTGDGVVCLEIDGCLVNNGGCQEFEECVRAGPNIFICSVYKCCCCVCVQNNGGCSKYANCEYFGQGQRNCTCRRGYIGDGFDCHGITDKKVFFSYVFVTTVTFFVLQLSEGPELYGRGPFTVFSPVEGTNETLIQTWKSASRVTDLTFYHVVSCETLNFTDLKTTERAISVFGHALHFSVREGAVWINNRSRIVKSDYATSNGVIHHIDKLLTPYRLEDKLNPSTPARCMNLTTAASFYGYSRFSTLLEESGVLPLLDMSIHQPYTIFWPTNEALDSMPAERWRWLTSPNNNEQLAAIVKAHINLIQVVDLIQALPTPRVSCPTAHRNGQSLIQRNLQQKGGEESAACYSGRRKISSYQWRNSRCRMSSSEAERMLCATYSRHCCCPVCPGGLEAPCGNKGSCNDGILGLGDYRCNKGSTGTSCERCQRNYYGLNCTACSCGKNGKCNDGVDGSGLCTCNSGWEGDQCQRKVGEFSSSGQVCHANALCLTGVGCRCKSGFEGNGTSCTAPDLCAEYNGGCHQNANCSQTGQVVNCTCQSGYQGDGFECEPINRCVEEPNGGCSDFNERTCECQSGYVGNGVQCLEKAVPPVDRCLEDNGGCDPVASCKDLHYHANTAGVFHLRSPEGKYKMNCSQADAACQAEGATLVSFKQLGDAQQLGMHLCVAGWMEGGKVGYPTRYPSIKCGENHVGLVMYKEPVDQSSKYDAYCYRLNDVSCSCPREFVGNGDFCHGVLTSVLATYNNFSIFYKVSFLVDYSISSPAGQRLVDVLSHRQSNVTIFVPHNAGFAQNQTLSARDLEYHISTNHSNRLYSDLRPQETIASRLGFNLTVTANSSENRKLVNKRLLVEWDIPAVNGIIHVIEAPLTAPPPPVSDGDWTPDPTPLGHARSSSAALTILVTVLLACVLAAVGYYLLKHKNDNFRFRYFKNDPMGGRNKPTLVSIPNPLYNASRAFNEPFGVSQQSTDRSGSAPLGITNT</sequence>
<keyword evidence="5 12" id="KW-0472">Membrane</keyword>
<keyword evidence="3 12" id="KW-0812">Transmembrane</keyword>
<keyword evidence="7" id="KW-0325">Glycoprotein</keyword>
<feature type="domain" description="EGF-like" evidence="14">
    <location>
        <begin position="836"/>
        <end position="878"/>
    </location>
</feature>
<evidence type="ECO:0000256" key="1">
    <source>
        <dbReference type="ARBA" id="ARBA00004167"/>
    </source>
</evidence>
<feature type="disulfide bond" evidence="9">
    <location>
        <begin position="153"/>
        <end position="170"/>
    </location>
</feature>
<feature type="transmembrane region" description="Helical" evidence="12">
    <location>
        <begin position="2230"/>
        <end position="2252"/>
    </location>
</feature>
<feature type="domain" description="EGF-like" evidence="14">
    <location>
        <begin position="1195"/>
        <end position="1227"/>
    </location>
</feature>
<feature type="domain" description="EGF-like" evidence="14">
    <location>
        <begin position="793"/>
        <end position="835"/>
    </location>
</feature>
<evidence type="ECO:0000256" key="11">
    <source>
        <dbReference type="SAM" id="MobiDB-lite"/>
    </source>
</evidence>
<dbReference type="InterPro" id="IPR000742">
    <property type="entry name" value="EGF"/>
</dbReference>
<accession>A0A672IJK3</accession>
<protein>
    <submittedName>
        <fullName evidence="17">Stabilin 1</fullName>
    </submittedName>
</protein>
<dbReference type="Pfam" id="PF02469">
    <property type="entry name" value="Fasciclin"/>
    <property type="match status" value="6"/>
</dbReference>
<evidence type="ECO:0000256" key="7">
    <source>
        <dbReference type="ARBA" id="ARBA00023180"/>
    </source>
</evidence>
<dbReference type="SMART" id="SM00181">
    <property type="entry name" value="EGF"/>
    <property type="match status" value="19"/>
</dbReference>
<dbReference type="SUPFAM" id="SSF82153">
    <property type="entry name" value="FAS1 domain"/>
    <property type="match status" value="6"/>
</dbReference>
<comment type="subcellular location">
    <subcellularLocation>
        <location evidence="1">Membrane</location>
        <topology evidence="1">Single-pass membrane protein</topology>
    </subcellularLocation>
</comment>
<feature type="disulfide bond" evidence="9">
    <location>
        <begin position="172"/>
        <end position="181"/>
    </location>
</feature>
<dbReference type="InterPro" id="IPR016186">
    <property type="entry name" value="C-type_lectin-like/link_sf"/>
</dbReference>
<feature type="disulfide bond" evidence="9">
    <location>
        <begin position="1217"/>
        <end position="1226"/>
    </location>
</feature>
<keyword evidence="2 9" id="KW-0245">EGF-like domain</keyword>